<gene>
    <name evidence="2" type="ORF">H8S23_01095</name>
</gene>
<keyword evidence="3" id="KW-1185">Reference proteome</keyword>
<dbReference type="AlphaFoldDB" id="A0A923ID78"/>
<dbReference type="PROSITE" id="PS51186">
    <property type="entry name" value="GNAT"/>
    <property type="match status" value="1"/>
</dbReference>
<dbReference type="InterPro" id="IPR000182">
    <property type="entry name" value="GNAT_dom"/>
</dbReference>
<sequence length="139" mass="15245">MEYKVDDRQLSAALFIPFANRVWPGEYDPEQTQAALSRTINLTAYDGKALVGCLRILSDGYYFGTITELLVLPSHQRQGIGSELLRLARQHAPTLLYFGAQPGAEAFYEKNGCQKGLQAYVIEKGPKPIPPAGGRDSGT</sequence>
<dbReference type="RefSeq" id="WP_186886470.1">
    <property type="nucleotide sequence ID" value="NZ_JACONZ010000001.1"/>
</dbReference>
<dbReference type="InterPro" id="IPR016181">
    <property type="entry name" value="Acyl_CoA_acyltransferase"/>
</dbReference>
<evidence type="ECO:0000259" key="1">
    <source>
        <dbReference type="PROSITE" id="PS51186"/>
    </source>
</evidence>
<organism evidence="2 3">
    <name type="scientific">Anaerofilum hominis</name>
    <dbReference type="NCBI Taxonomy" id="2763016"/>
    <lineage>
        <taxon>Bacteria</taxon>
        <taxon>Bacillati</taxon>
        <taxon>Bacillota</taxon>
        <taxon>Clostridia</taxon>
        <taxon>Eubacteriales</taxon>
        <taxon>Oscillospiraceae</taxon>
        <taxon>Anaerofilum</taxon>
    </lineage>
</organism>
<feature type="domain" description="N-acetyltransferase" evidence="1">
    <location>
        <begin position="1"/>
        <end position="139"/>
    </location>
</feature>
<evidence type="ECO:0000313" key="2">
    <source>
        <dbReference type="EMBL" id="MBC5580097.1"/>
    </source>
</evidence>
<dbReference type="SUPFAM" id="SSF55729">
    <property type="entry name" value="Acyl-CoA N-acyltransferases (Nat)"/>
    <property type="match status" value="1"/>
</dbReference>
<dbReference type="CDD" id="cd04301">
    <property type="entry name" value="NAT_SF"/>
    <property type="match status" value="1"/>
</dbReference>
<reference evidence="2" key="1">
    <citation type="submission" date="2020-08" db="EMBL/GenBank/DDBJ databases">
        <title>Genome public.</title>
        <authorList>
            <person name="Liu C."/>
            <person name="Sun Q."/>
        </authorList>
    </citation>
    <scope>NUCLEOTIDE SEQUENCE</scope>
    <source>
        <strain evidence="2">BX8</strain>
    </source>
</reference>
<protein>
    <submittedName>
        <fullName evidence="2">GNAT family N-acetyltransferase</fullName>
    </submittedName>
</protein>
<dbReference type="Pfam" id="PF00583">
    <property type="entry name" value="Acetyltransf_1"/>
    <property type="match status" value="1"/>
</dbReference>
<dbReference type="GO" id="GO:0016747">
    <property type="term" value="F:acyltransferase activity, transferring groups other than amino-acyl groups"/>
    <property type="evidence" value="ECO:0007669"/>
    <property type="project" value="InterPro"/>
</dbReference>
<evidence type="ECO:0000313" key="3">
    <source>
        <dbReference type="Proteomes" id="UP000659630"/>
    </source>
</evidence>
<dbReference type="Proteomes" id="UP000659630">
    <property type="component" value="Unassembled WGS sequence"/>
</dbReference>
<dbReference type="Gene3D" id="3.40.630.30">
    <property type="match status" value="1"/>
</dbReference>
<accession>A0A923ID78</accession>
<dbReference type="EMBL" id="JACONZ010000001">
    <property type="protein sequence ID" value="MBC5580097.1"/>
    <property type="molecule type" value="Genomic_DNA"/>
</dbReference>
<proteinExistence type="predicted"/>
<comment type="caution">
    <text evidence="2">The sequence shown here is derived from an EMBL/GenBank/DDBJ whole genome shotgun (WGS) entry which is preliminary data.</text>
</comment>
<name>A0A923ID78_9FIRM</name>